<evidence type="ECO:0000256" key="4">
    <source>
        <dbReference type="ARBA" id="ARBA00022461"/>
    </source>
</evidence>
<keyword evidence="8 12" id="KW-0406">Ion transport</keyword>
<dbReference type="PANTHER" id="PTHR11690">
    <property type="entry name" value="AMILORIDE-SENSITIVE SODIUM CHANNEL-RELATED"/>
    <property type="match status" value="1"/>
</dbReference>
<evidence type="ECO:0000256" key="1">
    <source>
        <dbReference type="ARBA" id="ARBA00004141"/>
    </source>
</evidence>
<dbReference type="GO" id="GO:0015280">
    <property type="term" value="F:ligand-gated sodium channel activity"/>
    <property type="evidence" value="ECO:0007669"/>
    <property type="project" value="TreeGrafter"/>
</dbReference>
<evidence type="ECO:0000256" key="9">
    <source>
        <dbReference type="ARBA" id="ARBA00023136"/>
    </source>
</evidence>
<dbReference type="Proteomes" id="UP001168821">
    <property type="component" value="Unassembled WGS sequence"/>
</dbReference>
<dbReference type="Gene3D" id="2.60.470.10">
    <property type="entry name" value="Acid-sensing ion channels like domains"/>
    <property type="match status" value="1"/>
</dbReference>
<protein>
    <recommendedName>
        <fullName evidence="16">Sodium channel protein Nach</fullName>
    </recommendedName>
</protein>
<evidence type="ECO:0000256" key="8">
    <source>
        <dbReference type="ARBA" id="ARBA00023065"/>
    </source>
</evidence>
<feature type="transmembrane region" description="Helical" evidence="13">
    <location>
        <begin position="488"/>
        <end position="513"/>
    </location>
</feature>
<name>A0AA38MFI2_9CUCU</name>
<accession>A0AA38MFI2</accession>
<keyword evidence="7" id="KW-0915">Sodium</keyword>
<dbReference type="PROSITE" id="PS01206">
    <property type="entry name" value="ASC"/>
    <property type="match status" value="1"/>
</dbReference>
<evidence type="ECO:0000313" key="14">
    <source>
        <dbReference type="EMBL" id="KAJ3654276.1"/>
    </source>
</evidence>
<proteinExistence type="inferred from homology"/>
<dbReference type="InterPro" id="IPR001873">
    <property type="entry name" value="ENaC"/>
</dbReference>
<evidence type="ECO:0000256" key="6">
    <source>
        <dbReference type="ARBA" id="ARBA00022989"/>
    </source>
</evidence>
<comment type="caution">
    <text evidence="14">The sequence shown here is derived from an EMBL/GenBank/DDBJ whole genome shotgun (WGS) entry which is preliminary data.</text>
</comment>
<evidence type="ECO:0000256" key="13">
    <source>
        <dbReference type="SAM" id="Phobius"/>
    </source>
</evidence>
<organism evidence="14 15">
    <name type="scientific">Zophobas morio</name>
    <dbReference type="NCBI Taxonomy" id="2755281"/>
    <lineage>
        <taxon>Eukaryota</taxon>
        <taxon>Metazoa</taxon>
        <taxon>Ecdysozoa</taxon>
        <taxon>Arthropoda</taxon>
        <taxon>Hexapoda</taxon>
        <taxon>Insecta</taxon>
        <taxon>Pterygota</taxon>
        <taxon>Neoptera</taxon>
        <taxon>Endopterygota</taxon>
        <taxon>Coleoptera</taxon>
        <taxon>Polyphaga</taxon>
        <taxon>Cucujiformia</taxon>
        <taxon>Tenebrionidae</taxon>
        <taxon>Zophobas</taxon>
    </lineage>
</organism>
<keyword evidence="4 12" id="KW-0894">Sodium channel</keyword>
<keyword evidence="6 13" id="KW-1133">Transmembrane helix</keyword>
<comment type="subcellular location">
    <subcellularLocation>
        <location evidence="1">Membrane</location>
        <topology evidence="1">Multi-pass membrane protein</topology>
    </subcellularLocation>
</comment>
<dbReference type="PANTHER" id="PTHR11690:SF288">
    <property type="entry name" value="AMILORIDE-SENSITIVE NA+ CHANNEL-RELATED"/>
    <property type="match status" value="1"/>
</dbReference>
<sequence>MYVATPPIKGKQSILEYNEFNKQDSQSRNFRKTISDRFLEFSRSTSIHGFKYLGVRQGCTLEKIWWIVVLSICIYLCTFFTIQTLKKREENPVFISFHQPNMHIWDIPFPAVTICPGSKIKATKYNFTQYSNRNKEDNLTGGELKRFRDMSLFCKSDYHCPFSEQGLQHSLSEEAVDDFIKHSVTIDDVFELCKTNRTPYKCNEFLSPTLTMVGLCFSFNMLDKTELFHNITSIRGDHVRHNKTRFWTADDNYAKTMNRTVPMRITSINDGLYFRLHLNKSDIDELCDKSQGYRVMLHHPAEVPLLSQRHTHLSTDQSYKFWIKPNIITTSTNLKDYDPHKRGCYFANEKKLKYYKVYTEPNCREECLSNYTIKICGCALYHLPHEKSSRLCGHSDIACVFTVKEKLLSIEMKFEILEDNSTFRDDQWAEGCDCLPSCTSITYDAEIVPEQMATSPNSSFFSTTVYFTFKDSNFITMERNELFSNTDFWASCGGLLGLFTGFSVVSLAEIVYFSTLKWICNLWNNRK</sequence>
<evidence type="ECO:0008006" key="16">
    <source>
        <dbReference type="Google" id="ProtNLM"/>
    </source>
</evidence>
<evidence type="ECO:0000256" key="10">
    <source>
        <dbReference type="ARBA" id="ARBA00023201"/>
    </source>
</evidence>
<evidence type="ECO:0000256" key="5">
    <source>
        <dbReference type="ARBA" id="ARBA00022692"/>
    </source>
</evidence>
<dbReference type="PRINTS" id="PR01078">
    <property type="entry name" value="AMINACHANNEL"/>
</dbReference>
<evidence type="ECO:0000313" key="15">
    <source>
        <dbReference type="Proteomes" id="UP001168821"/>
    </source>
</evidence>
<keyword evidence="10 12" id="KW-0739">Sodium transport</keyword>
<dbReference type="InterPro" id="IPR020903">
    <property type="entry name" value="ENaC_CS"/>
</dbReference>
<evidence type="ECO:0000256" key="2">
    <source>
        <dbReference type="ARBA" id="ARBA00007193"/>
    </source>
</evidence>
<feature type="transmembrane region" description="Helical" evidence="13">
    <location>
        <begin position="64"/>
        <end position="82"/>
    </location>
</feature>
<evidence type="ECO:0000256" key="7">
    <source>
        <dbReference type="ARBA" id="ARBA00023053"/>
    </source>
</evidence>
<evidence type="ECO:0000256" key="3">
    <source>
        <dbReference type="ARBA" id="ARBA00022448"/>
    </source>
</evidence>
<keyword evidence="11 12" id="KW-0407">Ion channel</keyword>
<reference evidence="14" key="1">
    <citation type="journal article" date="2023" name="G3 (Bethesda)">
        <title>Whole genome assemblies of Zophobas morio and Tenebrio molitor.</title>
        <authorList>
            <person name="Kaur S."/>
            <person name="Stinson S.A."/>
            <person name="diCenzo G.C."/>
        </authorList>
    </citation>
    <scope>NUCLEOTIDE SEQUENCE</scope>
    <source>
        <strain evidence="14">QUZm001</strain>
    </source>
</reference>
<evidence type="ECO:0000256" key="11">
    <source>
        <dbReference type="ARBA" id="ARBA00023303"/>
    </source>
</evidence>
<dbReference type="AlphaFoldDB" id="A0AA38MFI2"/>
<dbReference type="GO" id="GO:0005886">
    <property type="term" value="C:plasma membrane"/>
    <property type="evidence" value="ECO:0007669"/>
    <property type="project" value="TreeGrafter"/>
</dbReference>
<dbReference type="Pfam" id="PF00858">
    <property type="entry name" value="ASC"/>
    <property type="match status" value="1"/>
</dbReference>
<gene>
    <name evidence="14" type="ORF">Zmor_013473</name>
</gene>
<keyword evidence="3 12" id="KW-0813">Transport</keyword>
<keyword evidence="15" id="KW-1185">Reference proteome</keyword>
<dbReference type="EMBL" id="JALNTZ010000004">
    <property type="protein sequence ID" value="KAJ3654276.1"/>
    <property type="molecule type" value="Genomic_DNA"/>
</dbReference>
<keyword evidence="9 13" id="KW-0472">Membrane</keyword>
<keyword evidence="5 12" id="KW-0812">Transmembrane</keyword>
<dbReference type="Gene3D" id="1.10.287.770">
    <property type="entry name" value="YojJ-like"/>
    <property type="match status" value="1"/>
</dbReference>
<evidence type="ECO:0000256" key="12">
    <source>
        <dbReference type="RuleBase" id="RU000679"/>
    </source>
</evidence>
<comment type="similarity">
    <text evidence="2 12">Belongs to the amiloride-sensitive sodium channel (TC 1.A.6) family.</text>
</comment>